<comment type="caution">
    <text evidence="2">The sequence shown here is derived from an EMBL/GenBank/DDBJ whole genome shotgun (WGS) entry which is preliminary data.</text>
</comment>
<evidence type="ECO:0000313" key="2">
    <source>
        <dbReference type="EMBL" id="GAG01245.1"/>
    </source>
</evidence>
<dbReference type="AlphaFoldDB" id="X0U6N9"/>
<dbReference type="Pfam" id="PF13276">
    <property type="entry name" value="HTH_21"/>
    <property type="match status" value="1"/>
</dbReference>
<accession>X0U6N9</accession>
<feature type="non-terminal residue" evidence="2">
    <location>
        <position position="1"/>
    </location>
</feature>
<gene>
    <name evidence="2" type="ORF">S01H1_41729</name>
</gene>
<proteinExistence type="predicted"/>
<feature type="domain" description="HTH-like" evidence="1">
    <location>
        <begin position="10"/>
        <end position="66"/>
    </location>
</feature>
<dbReference type="InterPro" id="IPR025948">
    <property type="entry name" value="HTH-like_dom"/>
</dbReference>
<sequence>SFQYKAALKDDDALRLAMIRLAKQYGRYGYRKVAKLLRIEGWHVNHKKIKRLWQEEGLQPPRRHRKRKRLYHKDSSIIRLRPTHPNHAWSRDFAHAKLSNVRPYKILTVLDEYTRQGLRVGVAFKMGSQIF</sequence>
<protein>
    <recommendedName>
        <fullName evidence="1">HTH-like domain-containing protein</fullName>
    </recommendedName>
</protein>
<organism evidence="2">
    <name type="scientific">marine sediment metagenome</name>
    <dbReference type="NCBI Taxonomy" id="412755"/>
    <lineage>
        <taxon>unclassified sequences</taxon>
        <taxon>metagenomes</taxon>
        <taxon>ecological metagenomes</taxon>
    </lineage>
</organism>
<dbReference type="EMBL" id="BARS01026482">
    <property type="protein sequence ID" value="GAG01245.1"/>
    <property type="molecule type" value="Genomic_DNA"/>
</dbReference>
<evidence type="ECO:0000259" key="1">
    <source>
        <dbReference type="Pfam" id="PF13276"/>
    </source>
</evidence>
<name>X0U6N9_9ZZZZ</name>
<reference evidence="2" key="1">
    <citation type="journal article" date="2014" name="Front. Microbiol.">
        <title>High frequency of phylogenetically diverse reductive dehalogenase-homologous genes in deep subseafloor sedimentary metagenomes.</title>
        <authorList>
            <person name="Kawai M."/>
            <person name="Futagami T."/>
            <person name="Toyoda A."/>
            <person name="Takaki Y."/>
            <person name="Nishi S."/>
            <person name="Hori S."/>
            <person name="Arai W."/>
            <person name="Tsubouchi T."/>
            <person name="Morono Y."/>
            <person name="Uchiyama I."/>
            <person name="Ito T."/>
            <person name="Fujiyama A."/>
            <person name="Inagaki F."/>
            <person name="Takami H."/>
        </authorList>
    </citation>
    <scope>NUCLEOTIDE SEQUENCE</scope>
    <source>
        <strain evidence="2">Expedition CK06-06</strain>
    </source>
</reference>
<dbReference type="PANTHER" id="PTHR47515:SF1">
    <property type="entry name" value="BLR2054 PROTEIN"/>
    <property type="match status" value="1"/>
</dbReference>
<dbReference type="PANTHER" id="PTHR47515">
    <property type="entry name" value="LOW CALCIUM RESPONSE LOCUS PROTEIN T"/>
    <property type="match status" value="1"/>
</dbReference>